<comment type="caution">
    <text evidence="1">The sequence shown here is derived from an EMBL/GenBank/DDBJ whole genome shotgun (WGS) entry which is preliminary data.</text>
</comment>
<name>A0ABV3Z9L7_9BACT</name>
<dbReference type="EMBL" id="JAULBC010000001">
    <property type="protein sequence ID" value="MEX6686285.1"/>
    <property type="molecule type" value="Genomic_DNA"/>
</dbReference>
<accession>A0ABV3Z9L7</accession>
<proteinExistence type="predicted"/>
<dbReference type="InterPro" id="IPR053865">
    <property type="entry name" value="DUF6934"/>
</dbReference>
<gene>
    <name evidence="1" type="ORF">QTN47_02200</name>
</gene>
<dbReference type="RefSeq" id="WP_369327678.1">
    <property type="nucleotide sequence ID" value="NZ_JAULBC010000001.1"/>
</dbReference>
<sequence>MNLEKYDLLSNESRRSYEFFSEGPKGPIKKVVMFQEISGYLYNLAFGDWDDENECINDSVRTNNLDRDKVLASVASAVLDFISFHKDALIFAKGSTPEKNRLYQMSIRRHWPEISRLFDIVGFCRNRWEDFQSGRNYEAFLIKLK</sequence>
<dbReference type="Pfam" id="PF22028">
    <property type="entry name" value="DUF6934"/>
    <property type="match status" value="1"/>
</dbReference>
<protein>
    <submittedName>
        <fullName evidence="1">Uncharacterized protein</fullName>
    </submittedName>
</protein>
<reference evidence="1 2" key="1">
    <citation type="submission" date="2023-07" db="EMBL/GenBank/DDBJ databases">
        <authorList>
            <person name="Lian W.-H."/>
        </authorList>
    </citation>
    <scope>NUCLEOTIDE SEQUENCE [LARGE SCALE GENOMIC DNA]</scope>
    <source>
        <strain evidence="1 2">SYSU DXS3180</strain>
    </source>
</reference>
<organism evidence="1 2">
    <name type="scientific">Danxiaibacter flavus</name>
    <dbReference type="NCBI Taxonomy" id="3049108"/>
    <lineage>
        <taxon>Bacteria</taxon>
        <taxon>Pseudomonadati</taxon>
        <taxon>Bacteroidota</taxon>
        <taxon>Chitinophagia</taxon>
        <taxon>Chitinophagales</taxon>
        <taxon>Chitinophagaceae</taxon>
        <taxon>Danxiaibacter</taxon>
    </lineage>
</organism>
<evidence type="ECO:0000313" key="2">
    <source>
        <dbReference type="Proteomes" id="UP001560573"/>
    </source>
</evidence>
<dbReference type="Proteomes" id="UP001560573">
    <property type="component" value="Unassembled WGS sequence"/>
</dbReference>
<evidence type="ECO:0000313" key="1">
    <source>
        <dbReference type="EMBL" id="MEX6686285.1"/>
    </source>
</evidence>
<keyword evidence="2" id="KW-1185">Reference proteome</keyword>